<evidence type="ECO:0000313" key="4">
    <source>
        <dbReference type="EMBL" id="KAJ5181998.1"/>
    </source>
</evidence>
<dbReference type="OrthoDB" id="4365225at2759"/>
<evidence type="ECO:0000313" key="5">
    <source>
        <dbReference type="Proteomes" id="UP001150942"/>
    </source>
</evidence>
<comment type="caution">
    <text evidence="4">The sequence shown here is derived from an EMBL/GenBank/DDBJ whole genome shotgun (WGS) entry which is preliminary data.</text>
</comment>
<dbReference type="InterPro" id="IPR000953">
    <property type="entry name" value="Chromo/chromo_shadow_dom"/>
</dbReference>
<dbReference type="GO" id="GO:0006338">
    <property type="term" value="P:chromatin remodeling"/>
    <property type="evidence" value="ECO:0007669"/>
    <property type="project" value="UniProtKB-ARBA"/>
</dbReference>
<name>A0A9W9IPR2_9EURO</name>
<dbReference type="Pfam" id="PF00385">
    <property type="entry name" value="Chromo"/>
    <property type="match status" value="1"/>
</dbReference>
<reference evidence="4" key="1">
    <citation type="submission" date="2022-11" db="EMBL/GenBank/DDBJ databases">
        <authorList>
            <person name="Petersen C."/>
        </authorList>
    </citation>
    <scope>NUCLEOTIDE SEQUENCE</scope>
    <source>
        <strain evidence="4">IBT 20477</strain>
    </source>
</reference>
<dbReference type="InterPro" id="IPR056924">
    <property type="entry name" value="SH3_Tf2-1"/>
</dbReference>
<feature type="domain" description="Chromo" evidence="3">
    <location>
        <begin position="108"/>
        <end position="171"/>
    </location>
</feature>
<dbReference type="Proteomes" id="UP001150942">
    <property type="component" value="Unassembled WGS sequence"/>
</dbReference>
<sequence>MYIFEFEGKPFIEKERLVLLRIGRGYNIPINDAISRKLGQQYTGLFTVIERVDRLAYRLQRPPTWKIYPVISVQHLEPAPSPDPFDREAADDPEPTYDERFPDDTDRHDVVAILDVRVRHRRYRTPVTEYLIQWQGEPREQAQWVKERDAVGAEEKIAEFEERRRALMNPQ</sequence>
<protein>
    <recommendedName>
        <fullName evidence="3">Chromo domain-containing protein</fullName>
    </recommendedName>
</protein>
<keyword evidence="5" id="KW-1185">Reference proteome</keyword>
<dbReference type="SUPFAM" id="SSF54160">
    <property type="entry name" value="Chromo domain-like"/>
    <property type="match status" value="1"/>
</dbReference>
<gene>
    <name evidence="4" type="ORF">N7449_012145</name>
</gene>
<dbReference type="Pfam" id="PF24626">
    <property type="entry name" value="SH3_Tf2-1"/>
    <property type="match status" value="1"/>
</dbReference>
<dbReference type="CDD" id="cd00024">
    <property type="entry name" value="CD_CSD"/>
    <property type="match status" value="1"/>
</dbReference>
<dbReference type="AlphaFoldDB" id="A0A9W9IPR2"/>
<evidence type="ECO:0000256" key="1">
    <source>
        <dbReference type="ARBA" id="ARBA00011353"/>
    </source>
</evidence>
<dbReference type="InterPro" id="IPR023780">
    <property type="entry name" value="Chromo_domain"/>
</dbReference>
<dbReference type="PROSITE" id="PS50013">
    <property type="entry name" value="CHROMO_2"/>
    <property type="match status" value="1"/>
</dbReference>
<evidence type="ECO:0000256" key="2">
    <source>
        <dbReference type="SAM" id="MobiDB-lite"/>
    </source>
</evidence>
<accession>A0A9W9IPR2</accession>
<organism evidence="4 5">
    <name type="scientific">Penicillium cf. viridicatum</name>
    <dbReference type="NCBI Taxonomy" id="2972119"/>
    <lineage>
        <taxon>Eukaryota</taxon>
        <taxon>Fungi</taxon>
        <taxon>Dikarya</taxon>
        <taxon>Ascomycota</taxon>
        <taxon>Pezizomycotina</taxon>
        <taxon>Eurotiomycetes</taxon>
        <taxon>Eurotiomycetidae</taxon>
        <taxon>Eurotiales</taxon>
        <taxon>Aspergillaceae</taxon>
        <taxon>Penicillium</taxon>
    </lineage>
</organism>
<dbReference type="SMART" id="SM00298">
    <property type="entry name" value="CHROMO"/>
    <property type="match status" value="1"/>
</dbReference>
<dbReference type="EMBL" id="JAPQKQ010000009">
    <property type="protein sequence ID" value="KAJ5181998.1"/>
    <property type="molecule type" value="Genomic_DNA"/>
</dbReference>
<evidence type="ECO:0000259" key="3">
    <source>
        <dbReference type="PROSITE" id="PS50013"/>
    </source>
</evidence>
<dbReference type="InterPro" id="IPR016197">
    <property type="entry name" value="Chromo-like_dom_sf"/>
</dbReference>
<feature type="region of interest" description="Disordered" evidence="2">
    <location>
        <begin position="78"/>
        <end position="103"/>
    </location>
</feature>
<reference evidence="4" key="2">
    <citation type="journal article" date="2023" name="IMA Fungus">
        <title>Comparative genomic study of the Penicillium genus elucidates a diverse pangenome and 15 lateral gene transfer events.</title>
        <authorList>
            <person name="Petersen C."/>
            <person name="Sorensen T."/>
            <person name="Nielsen M.R."/>
            <person name="Sondergaard T.E."/>
            <person name="Sorensen J.L."/>
            <person name="Fitzpatrick D.A."/>
            <person name="Frisvad J.C."/>
            <person name="Nielsen K.L."/>
        </authorList>
    </citation>
    <scope>NUCLEOTIDE SEQUENCE</scope>
    <source>
        <strain evidence="4">IBT 20477</strain>
    </source>
</reference>
<comment type="subunit">
    <text evidence="1">Component of the NuA4 histone acetyltransferase complex.</text>
</comment>
<dbReference type="Gene3D" id="2.40.50.40">
    <property type="match status" value="1"/>
</dbReference>
<proteinExistence type="predicted"/>